<gene>
    <name evidence="3" type="ORF">BRADI_4g42198v3</name>
</gene>
<protein>
    <recommendedName>
        <fullName evidence="2">KIB1-4 beta-propeller domain-containing protein</fullName>
    </recommendedName>
</protein>
<feature type="region of interest" description="Disordered" evidence="1">
    <location>
        <begin position="95"/>
        <end position="136"/>
    </location>
</feature>
<reference evidence="3" key="2">
    <citation type="submission" date="2017-06" db="EMBL/GenBank/DDBJ databases">
        <title>WGS assembly of Brachypodium distachyon.</title>
        <authorList>
            <consortium name="The International Brachypodium Initiative"/>
            <person name="Lucas S."/>
            <person name="Harmon-Smith M."/>
            <person name="Lail K."/>
            <person name="Tice H."/>
            <person name="Grimwood J."/>
            <person name="Bruce D."/>
            <person name="Barry K."/>
            <person name="Shu S."/>
            <person name="Lindquist E."/>
            <person name="Wang M."/>
            <person name="Pitluck S."/>
            <person name="Vogel J.P."/>
            <person name="Garvin D.F."/>
            <person name="Mockler T.C."/>
            <person name="Schmutz J."/>
            <person name="Rokhsar D."/>
            <person name="Bevan M.W."/>
        </authorList>
    </citation>
    <scope>NUCLEOTIDE SEQUENCE</scope>
    <source>
        <strain evidence="3">Bd21</strain>
    </source>
</reference>
<dbReference type="EnsemblPlants" id="KQJ92196">
    <property type="protein sequence ID" value="KQJ92196"/>
    <property type="gene ID" value="BRADI_4g42198v3"/>
</dbReference>
<name>A0A0Q3F0Q5_BRADI</name>
<dbReference type="AlphaFoldDB" id="A0A0Q3F0Q5"/>
<feature type="compositionally biased region" description="Pro residues" evidence="1">
    <location>
        <begin position="18"/>
        <end position="27"/>
    </location>
</feature>
<evidence type="ECO:0000256" key="1">
    <source>
        <dbReference type="SAM" id="MobiDB-lite"/>
    </source>
</evidence>
<dbReference type="PANTHER" id="PTHR33110:SF79">
    <property type="entry name" value="OS12G0155900 PROTEIN"/>
    <property type="match status" value="1"/>
</dbReference>
<dbReference type="Proteomes" id="UP000008810">
    <property type="component" value="Chromosome 4"/>
</dbReference>
<evidence type="ECO:0000313" key="4">
    <source>
        <dbReference type="EnsemblPlants" id="KQJ92196"/>
    </source>
</evidence>
<feature type="domain" description="KIB1-4 beta-propeller" evidence="2">
    <location>
        <begin position="186"/>
        <end position="331"/>
    </location>
</feature>
<reference evidence="4" key="3">
    <citation type="submission" date="2018-08" db="UniProtKB">
        <authorList>
            <consortium name="EnsemblPlants"/>
        </authorList>
    </citation>
    <scope>IDENTIFICATION</scope>
    <source>
        <strain evidence="4">cv. Bd21</strain>
    </source>
</reference>
<dbReference type="ExpressionAtlas" id="A0A0Q3F0Q5">
    <property type="expression patterns" value="baseline"/>
</dbReference>
<evidence type="ECO:0000313" key="3">
    <source>
        <dbReference type="EMBL" id="KQJ92196.1"/>
    </source>
</evidence>
<accession>A0A0Q3F0Q5</accession>
<organism evidence="3">
    <name type="scientific">Brachypodium distachyon</name>
    <name type="common">Purple false brome</name>
    <name type="synonym">Trachynia distachya</name>
    <dbReference type="NCBI Taxonomy" id="15368"/>
    <lineage>
        <taxon>Eukaryota</taxon>
        <taxon>Viridiplantae</taxon>
        <taxon>Streptophyta</taxon>
        <taxon>Embryophyta</taxon>
        <taxon>Tracheophyta</taxon>
        <taxon>Spermatophyta</taxon>
        <taxon>Magnoliopsida</taxon>
        <taxon>Liliopsida</taxon>
        <taxon>Poales</taxon>
        <taxon>Poaceae</taxon>
        <taxon>BOP clade</taxon>
        <taxon>Pooideae</taxon>
        <taxon>Stipodae</taxon>
        <taxon>Brachypodieae</taxon>
        <taxon>Brachypodium</taxon>
    </lineage>
</organism>
<keyword evidence="5" id="KW-1185">Reference proteome</keyword>
<evidence type="ECO:0000313" key="5">
    <source>
        <dbReference type="Proteomes" id="UP000008810"/>
    </source>
</evidence>
<feature type="region of interest" description="Disordered" evidence="1">
    <location>
        <begin position="1"/>
        <end position="32"/>
    </location>
</feature>
<dbReference type="PANTHER" id="PTHR33110">
    <property type="entry name" value="F-BOX/KELCH-REPEAT PROTEIN-RELATED"/>
    <property type="match status" value="1"/>
</dbReference>
<dbReference type="Pfam" id="PF03478">
    <property type="entry name" value="Beta-prop_KIB1-4"/>
    <property type="match status" value="1"/>
</dbReference>
<dbReference type="EMBL" id="CM000883">
    <property type="protein sequence ID" value="KQJ92196.1"/>
    <property type="molecule type" value="Genomic_DNA"/>
</dbReference>
<reference evidence="3 4" key="1">
    <citation type="journal article" date="2010" name="Nature">
        <title>Genome sequencing and analysis of the model grass Brachypodium distachyon.</title>
        <authorList>
            <consortium name="International Brachypodium Initiative"/>
        </authorList>
    </citation>
    <scope>NUCLEOTIDE SEQUENCE [LARGE SCALE GENOMIC DNA]</scope>
    <source>
        <strain evidence="3 4">Bd21</strain>
    </source>
</reference>
<proteinExistence type="predicted"/>
<feature type="region of interest" description="Disordered" evidence="1">
    <location>
        <begin position="45"/>
        <end position="68"/>
    </location>
</feature>
<evidence type="ECO:0000259" key="2">
    <source>
        <dbReference type="Pfam" id="PF03478"/>
    </source>
</evidence>
<feature type="compositionally biased region" description="Low complexity" evidence="1">
    <location>
        <begin position="125"/>
        <end position="136"/>
    </location>
</feature>
<dbReference type="Gramene" id="KQJ92196">
    <property type="protein sequence ID" value="KQJ92196"/>
    <property type="gene ID" value="BRADI_4g42198v3"/>
</dbReference>
<dbReference type="InterPro" id="IPR005174">
    <property type="entry name" value="KIB1-4_b-propeller"/>
</dbReference>
<sequence>MHPSAEPIDLIMSGSPPRAAPPPPPAIPTEAVSPGSRVFLALVTRPPAGPRGSLPADHERQSTNPCRSRSRCAAAAARHGDRSSCTLFTPLVRRPPAGVRGPRDPPAAVPRRPYPLRRRLPPLGPRRAAAGADAARAPPLDQQLLHPSLPKLPRRRTARAATALPVPGMPRLIGELVDVREARELRPIQDIAFHHGNVYGVNGTGDLYAHNISEDSGTGEMVVSHAKQVIKCSDAWFGMKLRQFFLAVSRGDLLLVKWIDDEMFTSSFEVFKVDLEMSRWSEVSSLGDQVLFVSGMCSKAVSTSSDGDYLRGNCIYFMDYDRRGAKGCAMYDLRDNTYHKIHTPQCRSHEPAWFFPHK</sequence>
<dbReference type="OrthoDB" id="683606at2759"/>